<organism evidence="2 3">
    <name type="scientific">Deinococcus arboris</name>
    <dbReference type="NCBI Taxonomy" id="2682977"/>
    <lineage>
        <taxon>Bacteria</taxon>
        <taxon>Thermotogati</taxon>
        <taxon>Deinococcota</taxon>
        <taxon>Deinococci</taxon>
        <taxon>Deinococcales</taxon>
        <taxon>Deinococcaceae</taxon>
        <taxon>Deinococcus</taxon>
    </lineage>
</organism>
<feature type="signal peptide" evidence="1">
    <location>
        <begin position="1"/>
        <end position="21"/>
    </location>
</feature>
<keyword evidence="1" id="KW-0732">Signal</keyword>
<name>A0A7C9LJV5_9DEIO</name>
<reference evidence="2 3" key="1">
    <citation type="submission" date="2019-12" db="EMBL/GenBank/DDBJ databases">
        <title>Deinococcus sp. HMF7620 Genome sequencing and assembly.</title>
        <authorList>
            <person name="Kang H."/>
            <person name="Kim H."/>
            <person name="Joh K."/>
        </authorList>
    </citation>
    <scope>NUCLEOTIDE SEQUENCE [LARGE SCALE GENOMIC DNA]</scope>
    <source>
        <strain evidence="2 3">HMF7620</strain>
    </source>
</reference>
<evidence type="ECO:0008006" key="4">
    <source>
        <dbReference type="Google" id="ProtNLM"/>
    </source>
</evidence>
<evidence type="ECO:0000313" key="2">
    <source>
        <dbReference type="EMBL" id="MVN85337.1"/>
    </source>
</evidence>
<feature type="chain" id="PRO_5028836373" description="Rhodanese domain-containing protein" evidence="1">
    <location>
        <begin position="22"/>
        <end position="182"/>
    </location>
</feature>
<proteinExistence type="predicted"/>
<dbReference type="Proteomes" id="UP000483286">
    <property type="component" value="Unassembled WGS sequence"/>
</dbReference>
<dbReference type="EMBL" id="WQLB01000001">
    <property type="protein sequence ID" value="MVN85337.1"/>
    <property type="molecule type" value="Genomic_DNA"/>
</dbReference>
<sequence>MRLPVLLIFSLLTLNAVSAAAAPTKAQQIAVFKVAALARANVTDTALRATGVPAETVTIAADYLYGRDLNVQAYDLDAFLKARIPNIETLAQSGAQILFWCRDGYAPTAKLSDVLGQGGLIAVRDADAPEAVGWSDVPYKTSLLTAADVGNYVVWRTAQFPAKPQPWGLETVYILPANAVIK</sequence>
<keyword evidence="3" id="KW-1185">Reference proteome</keyword>
<dbReference type="RefSeq" id="WP_157457350.1">
    <property type="nucleotide sequence ID" value="NZ_WQLB01000001.1"/>
</dbReference>
<comment type="caution">
    <text evidence="2">The sequence shown here is derived from an EMBL/GenBank/DDBJ whole genome shotgun (WGS) entry which is preliminary data.</text>
</comment>
<accession>A0A7C9LJV5</accession>
<evidence type="ECO:0000256" key="1">
    <source>
        <dbReference type="SAM" id="SignalP"/>
    </source>
</evidence>
<gene>
    <name evidence="2" type="ORF">GO986_00970</name>
</gene>
<protein>
    <recommendedName>
        <fullName evidence="4">Rhodanese domain-containing protein</fullName>
    </recommendedName>
</protein>
<evidence type="ECO:0000313" key="3">
    <source>
        <dbReference type="Proteomes" id="UP000483286"/>
    </source>
</evidence>
<dbReference type="AlphaFoldDB" id="A0A7C9LJV5"/>